<proteinExistence type="predicted"/>
<dbReference type="Proteomes" id="UP000078459">
    <property type="component" value="Unassembled WGS sequence"/>
</dbReference>
<organism evidence="1 2">
    <name type="scientific">Pedobacter psychrophilus</name>
    <dbReference type="NCBI Taxonomy" id="1826909"/>
    <lineage>
        <taxon>Bacteria</taxon>
        <taxon>Pseudomonadati</taxon>
        <taxon>Bacteroidota</taxon>
        <taxon>Sphingobacteriia</taxon>
        <taxon>Sphingobacteriales</taxon>
        <taxon>Sphingobacteriaceae</taxon>
        <taxon>Pedobacter</taxon>
    </lineage>
</organism>
<comment type="caution">
    <text evidence="1">The sequence shown here is derived from an EMBL/GenBank/DDBJ whole genome shotgun (WGS) entry which is preliminary data.</text>
</comment>
<dbReference type="STRING" id="1826909.A5893_16015"/>
<keyword evidence="2" id="KW-1185">Reference proteome</keyword>
<name>A0A179DCV0_9SPHI</name>
<reference evidence="1 2" key="1">
    <citation type="submission" date="2016-04" db="EMBL/GenBank/DDBJ databases">
        <authorList>
            <person name="Evans L.H."/>
            <person name="Alamgir A."/>
            <person name="Owens N."/>
            <person name="Weber N.D."/>
            <person name="Virtaneva K."/>
            <person name="Barbian K."/>
            <person name="Babar A."/>
            <person name="Rosenke K."/>
        </authorList>
    </citation>
    <scope>NUCLEOTIDE SEQUENCE [LARGE SCALE GENOMIC DNA]</scope>
    <source>
        <strain evidence="1 2">CCM 8644</strain>
    </source>
</reference>
<accession>A0A179DCV0</accession>
<evidence type="ECO:0000313" key="2">
    <source>
        <dbReference type="Proteomes" id="UP000078459"/>
    </source>
</evidence>
<gene>
    <name evidence="1" type="ORF">A5893_16015</name>
</gene>
<protein>
    <submittedName>
        <fullName evidence="1">Uncharacterized protein</fullName>
    </submittedName>
</protein>
<dbReference type="EMBL" id="LWHJ01000031">
    <property type="protein sequence ID" value="OAQ38293.1"/>
    <property type="molecule type" value="Genomic_DNA"/>
</dbReference>
<reference evidence="1 2" key="2">
    <citation type="submission" date="2016-06" db="EMBL/GenBank/DDBJ databases">
        <title>Pedobacter psychrophilus sp. nov., isolated from Antarctic fragmentary rock.</title>
        <authorList>
            <person name="Svec P."/>
        </authorList>
    </citation>
    <scope>NUCLEOTIDE SEQUENCE [LARGE SCALE GENOMIC DNA]</scope>
    <source>
        <strain evidence="1 2">CCM 8644</strain>
    </source>
</reference>
<sequence>MVYRRLKDEHIKLGSLRHPLVHYNKFREVKGMRSAKFMSEFHSIKDIEKTIKDYESEVSFLNAELFNINIALRKSLILIEKWSKIELI</sequence>
<evidence type="ECO:0000313" key="1">
    <source>
        <dbReference type="EMBL" id="OAQ38293.1"/>
    </source>
</evidence>
<dbReference type="AlphaFoldDB" id="A0A179DCV0"/>